<proteinExistence type="predicted"/>
<evidence type="ECO:0000256" key="1">
    <source>
        <dbReference type="SAM" id="MobiDB-lite"/>
    </source>
</evidence>
<sequence>MKKINCTLMIITLLSVSLIGCGNSSPRVSQEQSSTQTQLPEKTAENQKKVTVSPTMKNNDNEYERLNYFMPSNKAEITSSKNQITWKKDNISLIARTSSTTINSIQVTNSKAHYDIHIPKDIQVNHAKLTSIALSPSGRFLAINIFVANVGNQLIVVNLENGTSTIMNKLTQVTYETIHAYNWAPLGNKLAFSYGDTSSSTIAIYDFKHQEVKTLPHNSNLINTLYIMWNTEGTHVDFISEAPSDKFKLYRYAAGANTLKEISAIALDELPKYSKYAPQPLNL</sequence>
<dbReference type="Gene3D" id="2.120.10.30">
    <property type="entry name" value="TolB, C-terminal domain"/>
    <property type="match status" value="1"/>
</dbReference>
<comment type="caution">
    <text evidence="2">The sequence shown here is derived from an EMBL/GenBank/DDBJ whole genome shotgun (WGS) entry which is preliminary data.</text>
</comment>
<keyword evidence="3" id="KW-1185">Reference proteome</keyword>
<dbReference type="PROSITE" id="PS51257">
    <property type="entry name" value="PROKAR_LIPOPROTEIN"/>
    <property type="match status" value="1"/>
</dbReference>
<dbReference type="RefSeq" id="WP_209858248.1">
    <property type="nucleotide sequence ID" value="NZ_JAGGLD010000001.1"/>
</dbReference>
<name>A0ABS4JBL4_9BACL</name>
<evidence type="ECO:0000313" key="2">
    <source>
        <dbReference type="EMBL" id="MBP1999093.1"/>
    </source>
</evidence>
<evidence type="ECO:0000313" key="3">
    <source>
        <dbReference type="Proteomes" id="UP001519288"/>
    </source>
</evidence>
<feature type="region of interest" description="Disordered" evidence="1">
    <location>
        <begin position="24"/>
        <end position="57"/>
    </location>
</feature>
<dbReference type="Proteomes" id="UP001519288">
    <property type="component" value="Unassembled WGS sequence"/>
</dbReference>
<gene>
    <name evidence="2" type="ORF">J2Z69_000112</name>
</gene>
<accession>A0ABS4JBL4</accession>
<reference evidence="2 3" key="1">
    <citation type="submission" date="2021-03" db="EMBL/GenBank/DDBJ databases">
        <title>Genomic Encyclopedia of Type Strains, Phase IV (KMG-IV): sequencing the most valuable type-strain genomes for metagenomic binning, comparative biology and taxonomic classification.</title>
        <authorList>
            <person name="Goeker M."/>
        </authorList>
    </citation>
    <scope>NUCLEOTIDE SEQUENCE [LARGE SCALE GENOMIC DNA]</scope>
    <source>
        <strain evidence="2 3">DSM 26806</strain>
    </source>
</reference>
<organism evidence="2 3">
    <name type="scientific">Paenibacillus shirakamiensis</name>
    <dbReference type="NCBI Taxonomy" id="1265935"/>
    <lineage>
        <taxon>Bacteria</taxon>
        <taxon>Bacillati</taxon>
        <taxon>Bacillota</taxon>
        <taxon>Bacilli</taxon>
        <taxon>Bacillales</taxon>
        <taxon>Paenibacillaceae</taxon>
        <taxon>Paenibacillus</taxon>
    </lineage>
</organism>
<dbReference type="SUPFAM" id="SSF82171">
    <property type="entry name" value="DPP6 N-terminal domain-like"/>
    <property type="match status" value="1"/>
</dbReference>
<protein>
    <submittedName>
        <fullName evidence="2">Uncharacterized protein</fullName>
    </submittedName>
</protein>
<feature type="compositionally biased region" description="Polar residues" evidence="1">
    <location>
        <begin position="24"/>
        <end position="40"/>
    </location>
</feature>
<dbReference type="InterPro" id="IPR011042">
    <property type="entry name" value="6-blade_b-propeller_TolB-like"/>
</dbReference>
<dbReference type="EMBL" id="JAGGLD010000001">
    <property type="protein sequence ID" value="MBP1999093.1"/>
    <property type="molecule type" value="Genomic_DNA"/>
</dbReference>